<dbReference type="InterPro" id="IPR015421">
    <property type="entry name" value="PyrdxlP-dep_Trfase_major"/>
</dbReference>
<evidence type="ECO:0000256" key="6">
    <source>
        <dbReference type="SAM" id="MobiDB-lite"/>
    </source>
</evidence>
<dbReference type="InterPro" id="IPR004839">
    <property type="entry name" value="Aminotransferase_I/II_large"/>
</dbReference>
<evidence type="ECO:0000256" key="4">
    <source>
        <dbReference type="ARBA" id="ARBA00023125"/>
    </source>
</evidence>
<dbReference type="SUPFAM" id="SSF46785">
    <property type="entry name" value="Winged helix' DNA-binding domain"/>
    <property type="match status" value="1"/>
</dbReference>
<sequence>MRENAQVNRGQGAAESEDGGGGEARTWSTADLAARVEDASARGIAATLTDLIRSGELAPGSALPTVRALAGALNVSPGTVAEAWAVLRRHRMIATLGRRGSVVAGPPSVPRPLRYERVGNFGDRLTLDLAVAVPDPALLPPLEEALLAGARTPRLNDYTRTPVTDALLDAVRDTWPFTPDAWLAVGGGYEGIHLLCQSLLVPGDRVIVEDPTAARLLDILDALDAQIVPVACDDQGPLPDALAQALDRRPALFLHQPRAQVPCGRTLTEARAAALAAVLESAPNVTVLEDDGIGPLAAVPGTSIGAHLPARTALVRSYSTAYGPDLRLGVIGGPGELVERARVLRTFGTGWTSRILQDALAHLLTDEATTHLVREAAHRYTLRRTALGERLAQHGVHSRNQDGLMLWVPVADETSALVTMAARGITVSPGSRYCVSYDTPHIRVATSRLSDDPAALDETATLLALAASATADHLH</sequence>
<dbReference type="Pfam" id="PF00155">
    <property type="entry name" value="Aminotran_1_2"/>
    <property type="match status" value="1"/>
</dbReference>
<dbReference type="InterPro" id="IPR036390">
    <property type="entry name" value="WH_DNA-bd_sf"/>
</dbReference>
<dbReference type="InterPro" id="IPR015424">
    <property type="entry name" value="PyrdxlP-dep_Trfase"/>
</dbReference>
<dbReference type="PANTHER" id="PTHR46577">
    <property type="entry name" value="HTH-TYPE TRANSCRIPTIONAL REGULATORY PROTEIN GABR"/>
    <property type="match status" value="1"/>
</dbReference>
<evidence type="ECO:0000259" key="7">
    <source>
        <dbReference type="PROSITE" id="PS50949"/>
    </source>
</evidence>
<dbReference type="InterPro" id="IPR036388">
    <property type="entry name" value="WH-like_DNA-bd_sf"/>
</dbReference>
<keyword evidence="2" id="KW-0663">Pyridoxal phosphate</keyword>
<dbReference type="RefSeq" id="WP_189095635.1">
    <property type="nucleotide sequence ID" value="NZ_BMND01000001.1"/>
</dbReference>
<keyword evidence="5" id="KW-0804">Transcription</keyword>
<gene>
    <name evidence="8" type="ORF">GCM10012285_03240</name>
</gene>
<dbReference type="PANTHER" id="PTHR46577:SF2">
    <property type="entry name" value="TRANSCRIPTIONAL REGULATORY PROTEIN"/>
    <property type="match status" value="1"/>
</dbReference>
<evidence type="ECO:0000256" key="2">
    <source>
        <dbReference type="ARBA" id="ARBA00022898"/>
    </source>
</evidence>
<dbReference type="CDD" id="cd00609">
    <property type="entry name" value="AAT_like"/>
    <property type="match status" value="1"/>
</dbReference>
<organism evidence="8 9">
    <name type="scientific">Streptomyces kronopolitis</name>
    <dbReference type="NCBI Taxonomy" id="1612435"/>
    <lineage>
        <taxon>Bacteria</taxon>
        <taxon>Bacillati</taxon>
        <taxon>Actinomycetota</taxon>
        <taxon>Actinomycetes</taxon>
        <taxon>Kitasatosporales</taxon>
        <taxon>Streptomycetaceae</taxon>
        <taxon>Streptomyces</taxon>
    </lineage>
</organism>
<feature type="region of interest" description="Disordered" evidence="6">
    <location>
        <begin position="1"/>
        <end position="25"/>
    </location>
</feature>
<dbReference type="InterPro" id="IPR000524">
    <property type="entry name" value="Tscrpt_reg_HTH_GntR"/>
</dbReference>
<keyword evidence="3" id="KW-0805">Transcription regulation</keyword>
<dbReference type="EMBL" id="BMND01000001">
    <property type="protein sequence ID" value="GGN32784.1"/>
    <property type="molecule type" value="Genomic_DNA"/>
</dbReference>
<keyword evidence="4" id="KW-0238">DNA-binding</keyword>
<reference evidence="9" key="1">
    <citation type="journal article" date="2019" name="Int. J. Syst. Evol. Microbiol.">
        <title>The Global Catalogue of Microorganisms (GCM) 10K type strain sequencing project: providing services to taxonomists for standard genome sequencing and annotation.</title>
        <authorList>
            <consortium name="The Broad Institute Genomics Platform"/>
            <consortium name="The Broad Institute Genome Sequencing Center for Infectious Disease"/>
            <person name="Wu L."/>
            <person name="Ma J."/>
        </authorList>
    </citation>
    <scope>NUCLEOTIDE SEQUENCE [LARGE SCALE GENOMIC DNA]</scope>
    <source>
        <strain evidence="9">CGMCC 4.7323</strain>
    </source>
</reference>
<name>A0ABQ2IYJ9_9ACTN</name>
<dbReference type="CDD" id="cd07377">
    <property type="entry name" value="WHTH_GntR"/>
    <property type="match status" value="1"/>
</dbReference>
<evidence type="ECO:0000256" key="3">
    <source>
        <dbReference type="ARBA" id="ARBA00023015"/>
    </source>
</evidence>
<dbReference type="Proteomes" id="UP000600080">
    <property type="component" value="Unassembled WGS sequence"/>
</dbReference>
<proteinExistence type="inferred from homology"/>
<dbReference type="Gene3D" id="1.10.10.10">
    <property type="entry name" value="Winged helix-like DNA-binding domain superfamily/Winged helix DNA-binding domain"/>
    <property type="match status" value="1"/>
</dbReference>
<dbReference type="Pfam" id="PF00392">
    <property type="entry name" value="GntR"/>
    <property type="match status" value="1"/>
</dbReference>
<feature type="domain" description="HTH gntR-type" evidence="7">
    <location>
        <begin position="38"/>
        <end position="106"/>
    </location>
</feature>
<evidence type="ECO:0000313" key="8">
    <source>
        <dbReference type="EMBL" id="GGN32784.1"/>
    </source>
</evidence>
<dbReference type="InterPro" id="IPR051446">
    <property type="entry name" value="HTH_trans_reg/aminotransferase"/>
</dbReference>
<dbReference type="SUPFAM" id="SSF53383">
    <property type="entry name" value="PLP-dependent transferases"/>
    <property type="match status" value="1"/>
</dbReference>
<dbReference type="GeneID" id="301546231"/>
<dbReference type="SMART" id="SM00345">
    <property type="entry name" value="HTH_GNTR"/>
    <property type="match status" value="1"/>
</dbReference>
<evidence type="ECO:0000256" key="5">
    <source>
        <dbReference type="ARBA" id="ARBA00023163"/>
    </source>
</evidence>
<protein>
    <submittedName>
        <fullName evidence="8">GntR family transcriptional regulator</fullName>
    </submittedName>
</protein>
<comment type="caution">
    <text evidence="8">The sequence shown here is derived from an EMBL/GenBank/DDBJ whole genome shotgun (WGS) entry which is preliminary data.</text>
</comment>
<evidence type="ECO:0000313" key="9">
    <source>
        <dbReference type="Proteomes" id="UP000600080"/>
    </source>
</evidence>
<comment type="similarity">
    <text evidence="1">In the C-terminal section; belongs to the class-I pyridoxal-phosphate-dependent aminotransferase family.</text>
</comment>
<keyword evidence="9" id="KW-1185">Reference proteome</keyword>
<evidence type="ECO:0000256" key="1">
    <source>
        <dbReference type="ARBA" id="ARBA00005384"/>
    </source>
</evidence>
<dbReference type="Gene3D" id="3.40.640.10">
    <property type="entry name" value="Type I PLP-dependent aspartate aminotransferase-like (Major domain)"/>
    <property type="match status" value="1"/>
</dbReference>
<accession>A0ABQ2IYJ9</accession>
<dbReference type="PROSITE" id="PS50949">
    <property type="entry name" value="HTH_GNTR"/>
    <property type="match status" value="1"/>
</dbReference>